<name>A0A3A5H9E8_9ACTN</name>
<dbReference type="OrthoDB" id="5144031at2"/>
<keyword evidence="3" id="KW-1185">Reference proteome</keyword>
<dbReference type="AlphaFoldDB" id="A0A3A5H9E8"/>
<evidence type="ECO:0000313" key="2">
    <source>
        <dbReference type="EMBL" id="RJS46651.1"/>
    </source>
</evidence>
<dbReference type="Gene3D" id="3.40.50.300">
    <property type="entry name" value="P-loop containing nucleotide triphosphate hydrolases"/>
    <property type="match status" value="1"/>
</dbReference>
<evidence type="ECO:0008006" key="4">
    <source>
        <dbReference type="Google" id="ProtNLM"/>
    </source>
</evidence>
<gene>
    <name evidence="2" type="ORF">D4739_10765</name>
</gene>
<reference evidence="3" key="1">
    <citation type="submission" date="2018-09" db="EMBL/GenBank/DDBJ databases">
        <authorList>
            <person name="Zhu H."/>
        </authorList>
    </citation>
    <scope>NUCLEOTIDE SEQUENCE [LARGE SCALE GENOMIC DNA]</scope>
    <source>
        <strain evidence="3">K1W22B-1</strain>
    </source>
</reference>
<dbReference type="Proteomes" id="UP000276542">
    <property type="component" value="Unassembled WGS sequence"/>
</dbReference>
<dbReference type="SUPFAM" id="SSF52540">
    <property type="entry name" value="P-loop containing nucleoside triphosphate hydrolases"/>
    <property type="match status" value="1"/>
</dbReference>
<proteinExistence type="predicted"/>
<accession>A0A3A5H9E8</accession>
<protein>
    <recommendedName>
        <fullName evidence="4">Sulfotransferase family protein</fullName>
    </recommendedName>
</protein>
<evidence type="ECO:0000256" key="1">
    <source>
        <dbReference type="SAM" id="MobiDB-lite"/>
    </source>
</evidence>
<dbReference type="EMBL" id="QYRP01000002">
    <property type="protein sequence ID" value="RJS46651.1"/>
    <property type="molecule type" value="Genomic_DNA"/>
</dbReference>
<dbReference type="RefSeq" id="WP_120060622.1">
    <property type="nucleotide sequence ID" value="NZ_QYRP01000002.1"/>
</dbReference>
<feature type="compositionally biased region" description="Basic and acidic residues" evidence="1">
    <location>
        <begin position="344"/>
        <end position="363"/>
    </location>
</feature>
<dbReference type="InterPro" id="IPR027417">
    <property type="entry name" value="P-loop_NTPase"/>
</dbReference>
<feature type="region of interest" description="Disordered" evidence="1">
    <location>
        <begin position="344"/>
        <end position="365"/>
    </location>
</feature>
<sequence length="378" mass="42358">MAAKVFLHVGLPKTGTTYLQSVLWANRDRLLDQGVLLPGASAREQMWASLQVRQHPGKHLRHPDAQTAWPRIVEQANAWSGTAVISHEFFGAATEEQAADAIAAFGEAEVHLVVTARDLLTVVASYWQEYVKHGWFDQTLEEFPSEGLHYEEWSWRTLDLQAVLTRWSATLPADRVHVLVLPGPDEPREALWLRFAEVLGVSGAGDFDTERARENSSLAVVEAELMRRIGEASPEFANALDRGVWLRSYLAHGKLVPRGGDRALPSERRIDELRSRADDAVAHIAGSGFEVVGDLERLRVPLTPRPGREPDTVTEEEIAAAGVATIAAMLIDVRRLRQENTAFRKAEAERRQEDARTAEERSRTFTSRARRMARRWLG</sequence>
<evidence type="ECO:0000313" key="3">
    <source>
        <dbReference type="Proteomes" id="UP000276542"/>
    </source>
</evidence>
<organism evidence="2 3">
    <name type="scientific">Nocardioides cavernaquae</name>
    <dbReference type="NCBI Taxonomy" id="2321396"/>
    <lineage>
        <taxon>Bacteria</taxon>
        <taxon>Bacillati</taxon>
        <taxon>Actinomycetota</taxon>
        <taxon>Actinomycetes</taxon>
        <taxon>Propionibacteriales</taxon>
        <taxon>Nocardioidaceae</taxon>
        <taxon>Nocardioides</taxon>
    </lineage>
</organism>
<comment type="caution">
    <text evidence="2">The sequence shown here is derived from an EMBL/GenBank/DDBJ whole genome shotgun (WGS) entry which is preliminary data.</text>
</comment>